<keyword evidence="6" id="KW-0378">Hydrolase</keyword>
<proteinExistence type="inferred from homology"/>
<dbReference type="SUPFAM" id="SSF52540">
    <property type="entry name" value="P-loop containing nucleoside triphosphate hydrolases"/>
    <property type="match status" value="2"/>
</dbReference>
<dbReference type="InterPro" id="IPR003439">
    <property type="entry name" value="ABC_transporter-like_ATP-bd"/>
</dbReference>
<dbReference type="InterPro" id="IPR027417">
    <property type="entry name" value="P-loop_NTPase"/>
</dbReference>
<dbReference type="GO" id="GO:0005524">
    <property type="term" value="F:ATP binding"/>
    <property type="evidence" value="ECO:0007669"/>
    <property type="project" value="UniProtKB-KW"/>
</dbReference>
<organism evidence="6 9">
    <name type="scientific">Mycobacteroides salmoniphilum</name>
    <dbReference type="NCBI Taxonomy" id="404941"/>
    <lineage>
        <taxon>Bacteria</taxon>
        <taxon>Bacillati</taxon>
        <taxon>Actinomycetota</taxon>
        <taxon>Actinomycetes</taxon>
        <taxon>Mycobacteriales</taxon>
        <taxon>Mycobacteriaceae</taxon>
        <taxon>Mycobacteroides</taxon>
    </lineage>
</organism>
<dbReference type="Pfam" id="PF08352">
    <property type="entry name" value="oligo_HPY"/>
    <property type="match status" value="1"/>
</dbReference>
<gene>
    <name evidence="6" type="primary">gsiA_3</name>
    <name evidence="7" type="synonym">gsiA_1</name>
    <name evidence="7" type="ORF">CCUG60883_02426</name>
    <name evidence="6" type="ORF">CCUG60885_02167</name>
</gene>
<evidence type="ECO:0000313" key="9">
    <source>
        <dbReference type="Proteomes" id="UP000295685"/>
    </source>
</evidence>
<feature type="domain" description="ABC transporter" evidence="5">
    <location>
        <begin position="6"/>
        <end position="251"/>
    </location>
</feature>
<dbReference type="Gene3D" id="3.40.50.300">
    <property type="entry name" value="P-loop containing nucleotide triphosphate hydrolases"/>
    <property type="match status" value="2"/>
</dbReference>
<dbReference type="InterPro" id="IPR050319">
    <property type="entry name" value="ABC_transp_ATP-bind"/>
</dbReference>
<dbReference type="EC" id="3.6.3.-" evidence="6"/>
<accession>A0A4R8SGT8</accession>
<keyword evidence="4 6" id="KW-0067">ATP-binding</keyword>
<evidence type="ECO:0000313" key="6">
    <source>
        <dbReference type="EMBL" id="TDZ96029.1"/>
    </source>
</evidence>
<feature type="domain" description="ABC transporter" evidence="5">
    <location>
        <begin position="271"/>
        <end position="509"/>
    </location>
</feature>
<comment type="similarity">
    <text evidence="1">Belongs to the ABC transporter superfamily.</text>
</comment>
<protein>
    <submittedName>
        <fullName evidence="6">Glutathione import ATP-binding protein GsiA</fullName>
        <ecNumber evidence="6">3.6.3.-</ecNumber>
    </submittedName>
</protein>
<evidence type="ECO:0000256" key="1">
    <source>
        <dbReference type="ARBA" id="ARBA00005417"/>
    </source>
</evidence>
<keyword evidence="2" id="KW-0813">Transport</keyword>
<dbReference type="EMBL" id="PECM01000008">
    <property type="protein sequence ID" value="TEA05126.1"/>
    <property type="molecule type" value="Genomic_DNA"/>
</dbReference>
<dbReference type="GO" id="GO:0015833">
    <property type="term" value="P:peptide transport"/>
    <property type="evidence" value="ECO:0007669"/>
    <property type="project" value="InterPro"/>
</dbReference>
<evidence type="ECO:0000256" key="2">
    <source>
        <dbReference type="ARBA" id="ARBA00022448"/>
    </source>
</evidence>
<dbReference type="GO" id="GO:0016887">
    <property type="term" value="F:ATP hydrolysis activity"/>
    <property type="evidence" value="ECO:0007669"/>
    <property type="project" value="InterPro"/>
</dbReference>
<evidence type="ECO:0000313" key="8">
    <source>
        <dbReference type="Proteomes" id="UP000294844"/>
    </source>
</evidence>
<dbReference type="CDD" id="cd03257">
    <property type="entry name" value="ABC_NikE_OppD_transporters"/>
    <property type="match status" value="2"/>
</dbReference>
<dbReference type="Pfam" id="PF00005">
    <property type="entry name" value="ABC_tran"/>
    <property type="match status" value="2"/>
</dbReference>
<dbReference type="PANTHER" id="PTHR43776:SF7">
    <property type="entry name" value="D,D-DIPEPTIDE TRANSPORT ATP-BINDING PROTEIN DDPF-RELATED"/>
    <property type="match status" value="1"/>
</dbReference>
<dbReference type="PROSITE" id="PS00211">
    <property type="entry name" value="ABC_TRANSPORTER_1"/>
    <property type="match status" value="2"/>
</dbReference>
<dbReference type="Proteomes" id="UP000295685">
    <property type="component" value="Unassembled WGS sequence"/>
</dbReference>
<dbReference type="InterPro" id="IPR013563">
    <property type="entry name" value="Oligopep_ABC_C"/>
</dbReference>
<evidence type="ECO:0000259" key="5">
    <source>
        <dbReference type="PROSITE" id="PS50893"/>
    </source>
</evidence>
<dbReference type="AlphaFoldDB" id="A0A4R8SGT8"/>
<dbReference type="PROSITE" id="PS50893">
    <property type="entry name" value="ABC_TRANSPORTER_2"/>
    <property type="match status" value="2"/>
</dbReference>
<comment type="caution">
    <text evidence="6">The sequence shown here is derived from an EMBL/GenBank/DDBJ whole genome shotgun (WGS) entry which is preliminary data.</text>
</comment>
<reference evidence="8 9" key="1">
    <citation type="journal article" date="2019" name="Sci. Rep.">
        <title>Extended insight into the Mycobacterium chelonae-abscessus complex through whole genome sequencing of Mycobacterium salmoniphilum outbreak and Mycobacterium salmoniphilum-like strains.</title>
        <authorList>
            <person name="Behra P.R.K."/>
            <person name="Das S."/>
            <person name="Pettersson B.M.F."/>
            <person name="Shirreff L."/>
            <person name="DuCote T."/>
            <person name="Jacobsson K.G."/>
            <person name="Ennis D.G."/>
            <person name="Kirsebom L.A."/>
        </authorList>
    </citation>
    <scope>NUCLEOTIDE SEQUENCE [LARGE SCALE GENOMIC DNA]</scope>
    <source>
        <strain evidence="7 8">CCUG 60883</strain>
        <strain evidence="6 9">CCUG 60885</strain>
    </source>
</reference>
<dbReference type="InterPro" id="IPR003593">
    <property type="entry name" value="AAA+_ATPase"/>
</dbReference>
<evidence type="ECO:0000313" key="7">
    <source>
        <dbReference type="EMBL" id="TEA05126.1"/>
    </source>
</evidence>
<dbReference type="GO" id="GO:0055085">
    <property type="term" value="P:transmembrane transport"/>
    <property type="evidence" value="ECO:0007669"/>
    <property type="project" value="UniProtKB-ARBA"/>
</dbReference>
<evidence type="ECO:0000256" key="4">
    <source>
        <dbReference type="ARBA" id="ARBA00022840"/>
    </source>
</evidence>
<dbReference type="Proteomes" id="UP000294844">
    <property type="component" value="Unassembled WGS sequence"/>
</dbReference>
<name>A0A4R8SGT8_9MYCO</name>
<dbReference type="InterPro" id="IPR017871">
    <property type="entry name" value="ABC_transporter-like_CS"/>
</dbReference>
<evidence type="ECO:0000256" key="3">
    <source>
        <dbReference type="ARBA" id="ARBA00022741"/>
    </source>
</evidence>
<sequence>MSARLLTVEGLSVRYRSEMAVSDVDLEIDRHECLAVIGGSGGGKSTIAKAVAGLLDGGAAVGARRLEIDGIDVRGFAERQWNRLRGRKVGLVLQDALVSLDPLRTIAHELTEAIGANQSISSPQRRERAVALLSRVGARHLADRLDAYPHQLSGGERQRVLIASALAADPSLLVVDEPVTALDAVTRGGIRDLLVQLRDEGLGILLVSHDLDFVSGVASRILVLDKGVPVETGMSHAVLNAPRHPVTKKLVDAATSRRGPAQPVVVGAPLLSLRDIGRRYDNGAGVESVSLTVHSGEAVGLVGESGSGKSTIANLALAFDEPARGVVQVRGEPWSGVAERWRRPQRHRIQLVDQDTTGTFDPRYRVRGLLAEPLRIKGIRRSGELRARIGTLLEEVGLSPSLADRRARTLSGGQRQRVAIARALAMEPDVLVCDEVVSALDPVSQAGILDLLDGLRRRGAGLLFISHDVGVVRSLCSRIAVMADGGIVEEGPTETIWSTPAHQYTRTLLAAVRGDGTADNMTTEEEMSLA</sequence>
<dbReference type="OrthoDB" id="8036461at2"/>
<keyword evidence="8" id="KW-1185">Reference proteome</keyword>
<dbReference type="PANTHER" id="PTHR43776">
    <property type="entry name" value="TRANSPORT ATP-BINDING PROTEIN"/>
    <property type="match status" value="1"/>
</dbReference>
<dbReference type="RefSeq" id="WP_134146117.1">
    <property type="nucleotide sequence ID" value="NZ_PECK01000003.1"/>
</dbReference>
<dbReference type="EMBL" id="PECK01000003">
    <property type="protein sequence ID" value="TDZ96029.1"/>
    <property type="molecule type" value="Genomic_DNA"/>
</dbReference>
<dbReference type="SMART" id="SM00382">
    <property type="entry name" value="AAA"/>
    <property type="match status" value="2"/>
</dbReference>
<keyword evidence="3" id="KW-0547">Nucleotide-binding</keyword>